<name>A0ABD7S5R3_XANVA</name>
<dbReference type="Proteomes" id="UP000320455">
    <property type="component" value="Unassembled WGS sequence"/>
</dbReference>
<dbReference type="AlphaFoldDB" id="A0ABD7S5R3"/>
<organism evidence="2 3">
    <name type="scientific">Xanthomonas vasicola</name>
    <dbReference type="NCBI Taxonomy" id="56459"/>
    <lineage>
        <taxon>Bacteria</taxon>
        <taxon>Pseudomonadati</taxon>
        <taxon>Pseudomonadota</taxon>
        <taxon>Gammaproteobacteria</taxon>
        <taxon>Lysobacterales</taxon>
        <taxon>Lysobacteraceae</taxon>
        <taxon>Xanthomonas</taxon>
    </lineage>
</organism>
<dbReference type="InterPro" id="IPR036397">
    <property type="entry name" value="RNaseH_sf"/>
</dbReference>
<evidence type="ECO:0000313" key="3">
    <source>
        <dbReference type="Proteomes" id="UP000320455"/>
    </source>
</evidence>
<sequence>MGIWESARRSWLPDLTTTAAYCGRCRFTTSLAADLRHYARRHGRDGLATTGDNGASFEATAVMAMLHWLGIEPSSSRPRVSDDNAFVESLFRTAKYLSSRVPEHRLCRPGGGAPMGGGLRAVVQPPPSP</sequence>
<evidence type="ECO:0000256" key="1">
    <source>
        <dbReference type="SAM" id="MobiDB-lite"/>
    </source>
</evidence>
<gene>
    <name evidence="2" type="ORF">FQK01_19625</name>
</gene>
<accession>A0ABD7S5R3</accession>
<dbReference type="SUPFAM" id="SSF53098">
    <property type="entry name" value="Ribonuclease H-like"/>
    <property type="match status" value="1"/>
</dbReference>
<keyword evidence="3" id="KW-1185">Reference proteome</keyword>
<feature type="compositionally biased region" description="Gly residues" evidence="1">
    <location>
        <begin position="109"/>
        <end position="119"/>
    </location>
</feature>
<reference evidence="3" key="1">
    <citation type="journal article" date="2020" name="Phytopathology">
        <title>Genomic acquisitions in emerging populations of Xanthomonas vasicola pv. vasculorum infecting corn in the U.S. and Argentina.</title>
        <authorList>
            <person name="Perez-Quintero A.L."/>
        </authorList>
    </citation>
    <scope>NUCLEOTIDE SEQUENCE [LARGE SCALE GENOMIC DNA]</scope>
    <source>
        <strain evidence="3">Xvh-L</strain>
    </source>
</reference>
<evidence type="ECO:0000313" key="2">
    <source>
        <dbReference type="EMBL" id="TWQ50138.1"/>
    </source>
</evidence>
<dbReference type="InterPro" id="IPR012337">
    <property type="entry name" value="RNaseH-like_sf"/>
</dbReference>
<protein>
    <submittedName>
        <fullName evidence="2">Transposase family protein</fullName>
    </submittedName>
</protein>
<comment type="caution">
    <text evidence="2">The sequence shown here is derived from an EMBL/GenBank/DDBJ whole genome shotgun (WGS) entry which is preliminary data.</text>
</comment>
<proteinExistence type="predicted"/>
<dbReference type="Gene3D" id="3.30.420.10">
    <property type="entry name" value="Ribonuclease H-like superfamily/Ribonuclease H"/>
    <property type="match status" value="1"/>
</dbReference>
<feature type="region of interest" description="Disordered" evidence="1">
    <location>
        <begin position="107"/>
        <end position="129"/>
    </location>
</feature>
<dbReference type="EMBL" id="VOCK01000045">
    <property type="protein sequence ID" value="TWQ50138.1"/>
    <property type="molecule type" value="Genomic_DNA"/>
</dbReference>